<dbReference type="Proteomes" id="UP000887577">
    <property type="component" value="Unplaced"/>
</dbReference>
<feature type="domain" description="Cyclin-like" evidence="4">
    <location>
        <begin position="112"/>
        <end position="207"/>
    </location>
</feature>
<evidence type="ECO:0000256" key="3">
    <source>
        <dbReference type="SAM" id="MobiDB-lite"/>
    </source>
</evidence>
<feature type="region of interest" description="Disordered" evidence="3">
    <location>
        <begin position="331"/>
        <end position="748"/>
    </location>
</feature>
<dbReference type="InterPro" id="IPR006671">
    <property type="entry name" value="Cyclin_N"/>
</dbReference>
<feature type="compositionally biased region" description="Pro residues" evidence="3">
    <location>
        <begin position="572"/>
        <end position="581"/>
    </location>
</feature>
<feature type="compositionally biased region" description="Basic and acidic residues" evidence="3">
    <location>
        <begin position="667"/>
        <end position="676"/>
    </location>
</feature>
<dbReference type="Gene3D" id="1.10.472.10">
    <property type="entry name" value="Cyclin-like"/>
    <property type="match status" value="2"/>
</dbReference>
<dbReference type="InterPro" id="IPR036915">
    <property type="entry name" value="Cyclin-like_sf"/>
</dbReference>
<keyword evidence="5" id="KW-1185">Reference proteome</keyword>
<evidence type="ECO:0000313" key="5">
    <source>
        <dbReference type="Proteomes" id="UP000887577"/>
    </source>
</evidence>
<feature type="compositionally biased region" description="Basic and acidic residues" evidence="3">
    <location>
        <begin position="331"/>
        <end position="345"/>
    </location>
</feature>
<dbReference type="InterPro" id="IPR043198">
    <property type="entry name" value="Cyclin/Ssn8"/>
</dbReference>
<dbReference type="SUPFAM" id="SSF47954">
    <property type="entry name" value="Cyclin-like"/>
    <property type="match status" value="2"/>
</dbReference>
<name>A0A914XW26_9BILA</name>
<organism evidence="5 6">
    <name type="scientific">Panagrolaimus superbus</name>
    <dbReference type="NCBI Taxonomy" id="310955"/>
    <lineage>
        <taxon>Eukaryota</taxon>
        <taxon>Metazoa</taxon>
        <taxon>Ecdysozoa</taxon>
        <taxon>Nematoda</taxon>
        <taxon>Chromadorea</taxon>
        <taxon>Rhabditida</taxon>
        <taxon>Tylenchina</taxon>
        <taxon>Panagrolaimomorpha</taxon>
        <taxon>Panagrolaimoidea</taxon>
        <taxon>Panagrolaimidae</taxon>
        <taxon>Panagrolaimus</taxon>
    </lineage>
</organism>
<feature type="compositionally biased region" description="Basic and acidic residues" evidence="3">
    <location>
        <begin position="537"/>
        <end position="563"/>
    </location>
</feature>
<dbReference type="GO" id="GO:0016538">
    <property type="term" value="F:cyclin-dependent protein serine/threonine kinase regulator activity"/>
    <property type="evidence" value="ECO:0007669"/>
    <property type="project" value="InterPro"/>
</dbReference>
<feature type="compositionally biased region" description="Polar residues" evidence="3">
    <location>
        <begin position="692"/>
        <end position="706"/>
    </location>
</feature>
<evidence type="ECO:0000313" key="6">
    <source>
        <dbReference type="WBParaSite" id="PSU_v2.g10729.t1"/>
    </source>
</evidence>
<sequence length="748" mass="86544">MSAPNIPRIGFRPNIYARPQTNPPAPTPRPPVPSSRNRMLKPGFETSTTPYSRPLAGISQDKSPEPPPRKLEPYPVLSNFMFTEEQLNNTPSLRHHNIPFEEEIILRRSGTFFIKELCRRLNAPFVQKSSKISPRAMCVAMMYFHRFYMFHSLTTFNPMHLGTACLFLAAKCEECPRKLSHFSKQLYSMLHPEDPNLLEADELEPMNDLITALETAVLRTVAFELNIDLPHVDIIQAPFTTSNDRLRKMAYHLTTDLLTTTTLCIQYESKTLAAACFFVAAAYLDINMEKDYGEKWFLLIDKNLTEDVLVKIVKSFTDALQDCKHIIRAERISRPNDPSRGESSKRLSQQLPPETQFRHSSKEIQTNVRDQRSHESRPPSASEGRLREHDIPKESRLSEASKNERPRAPYDQSRDRATENVKQDRAKAPYDVKTPEISQQERHRKPSSSRTPEAPAYESVKSSYERRTTEVPPSHRIKIPYEKSQEREHRTSEALNQDRNKTVYEHRTPEISHHENPKLSHEQLRDRDHGPNQSFDKPLDSSLDRHKYQSEKPAHESSRERQTYQDLEAPLLVPPPLPPPSSELRKRKIFVEEGIPPKRPVDISYHASSTKQRYEQVDFSLPPPPLPPPQDRRFSLPVRDQSESTAQRNNFSKVSSHSTSQQQISHNDYRRDETRHSSYHRSEHHRSNNSNPIVNSTKDTPLQQPQRDVRKREMMQNFIPAQTHSSKSGNRHSHRTPTLDELEEGEIE</sequence>
<feature type="compositionally biased region" description="Polar residues" evidence="3">
    <location>
        <begin position="719"/>
        <end position="728"/>
    </location>
</feature>
<dbReference type="InterPro" id="IPR013763">
    <property type="entry name" value="Cyclin-like_dom"/>
</dbReference>
<feature type="compositionally biased region" description="Pro residues" evidence="3">
    <location>
        <begin position="21"/>
        <end position="33"/>
    </location>
</feature>
<dbReference type="SMART" id="SM00385">
    <property type="entry name" value="CYCLIN"/>
    <property type="match status" value="2"/>
</dbReference>
<dbReference type="Pfam" id="PF00134">
    <property type="entry name" value="Cyclin_N"/>
    <property type="match status" value="1"/>
</dbReference>
<dbReference type="WBParaSite" id="PSU_v2.g10729.t1">
    <property type="protein sequence ID" value="PSU_v2.g10729.t1"/>
    <property type="gene ID" value="PSU_v2.g10729"/>
</dbReference>
<feature type="compositionally biased region" description="Polar residues" evidence="3">
    <location>
        <begin position="643"/>
        <end position="654"/>
    </location>
</feature>
<evidence type="ECO:0000256" key="1">
    <source>
        <dbReference type="ARBA" id="ARBA00023127"/>
    </source>
</evidence>
<feature type="compositionally biased region" description="Low complexity" evidence="3">
    <location>
        <begin position="655"/>
        <end position="666"/>
    </location>
</feature>
<feature type="region of interest" description="Disordered" evidence="3">
    <location>
        <begin position="1"/>
        <end position="70"/>
    </location>
</feature>
<keyword evidence="1 2" id="KW-0195">Cyclin</keyword>
<accession>A0A914XW26</accession>
<evidence type="ECO:0000259" key="4">
    <source>
        <dbReference type="SMART" id="SM00385"/>
    </source>
</evidence>
<reference evidence="6" key="1">
    <citation type="submission" date="2022-11" db="UniProtKB">
        <authorList>
            <consortium name="WormBaseParasite"/>
        </authorList>
    </citation>
    <scope>IDENTIFICATION</scope>
</reference>
<feature type="compositionally biased region" description="Basic and acidic residues" evidence="3">
    <location>
        <begin position="479"/>
        <end position="530"/>
    </location>
</feature>
<dbReference type="Pfam" id="PF21797">
    <property type="entry name" value="CycT2-like_C"/>
    <property type="match status" value="1"/>
</dbReference>
<evidence type="ECO:0000256" key="2">
    <source>
        <dbReference type="RuleBase" id="RU000383"/>
    </source>
</evidence>
<protein>
    <submittedName>
        <fullName evidence="6">Cyclin-like domain-containing protein</fullName>
    </submittedName>
</protein>
<dbReference type="GO" id="GO:0006357">
    <property type="term" value="P:regulation of transcription by RNA polymerase II"/>
    <property type="evidence" value="ECO:0007669"/>
    <property type="project" value="InterPro"/>
</dbReference>
<feature type="domain" description="Cyclin-like" evidence="4">
    <location>
        <begin position="216"/>
        <end position="318"/>
    </location>
</feature>
<comment type="similarity">
    <text evidence="2">Belongs to the cyclin family.</text>
</comment>
<dbReference type="AlphaFoldDB" id="A0A914XW26"/>
<dbReference type="PANTHER" id="PTHR10026">
    <property type="entry name" value="CYCLIN"/>
    <property type="match status" value="1"/>
</dbReference>
<feature type="compositionally biased region" description="Basic and acidic residues" evidence="3">
    <location>
        <begin position="589"/>
        <end position="601"/>
    </location>
</feature>
<proteinExistence type="inferred from homology"/>
<feature type="compositionally biased region" description="Basic and acidic residues" evidence="3">
    <location>
        <begin position="384"/>
        <end position="434"/>
    </location>
</feature>